<dbReference type="GO" id="GO:0003700">
    <property type="term" value="F:DNA-binding transcription factor activity"/>
    <property type="evidence" value="ECO:0007669"/>
    <property type="project" value="InterPro"/>
</dbReference>
<keyword evidence="2" id="KW-1185">Reference proteome</keyword>
<accession>H6NPR5</accession>
<dbReference type="STRING" id="1116391.PM3016_6817"/>
<dbReference type="InterPro" id="IPR010921">
    <property type="entry name" value="Trp_repressor/repl_initiator"/>
</dbReference>
<dbReference type="SUPFAM" id="SSF48295">
    <property type="entry name" value="TrpR-like"/>
    <property type="match status" value="1"/>
</dbReference>
<sequence length="142" mass="16328">MSNMFKIARNYVQNCVRNYVQIQQPLTSFRMAERGLSADHQGVEGTMQLKKLNDKAIDQLFEAILTLKDIEECYVFFDDLCTVNEIQSLSQRLEVARMLRKGNTYNQIEAETGASTATISRVKRCLNYGNDGYKMTLERLGR</sequence>
<organism evidence="1 2">
    <name type="scientific">Paenibacillus mucilaginosus 3016</name>
    <dbReference type="NCBI Taxonomy" id="1116391"/>
    <lineage>
        <taxon>Bacteria</taxon>
        <taxon>Bacillati</taxon>
        <taxon>Bacillota</taxon>
        <taxon>Bacilli</taxon>
        <taxon>Bacillales</taxon>
        <taxon>Paenibacillaceae</taxon>
        <taxon>Paenibacillus</taxon>
    </lineage>
</organism>
<dbReference type="InterPro" id="IPR000831">
    <property type="entry name" value="Trp_repress"/>
</dbReference>
<dbReference type="NCBIfam" id="TIGR02531">
    <property type="entry name" value="yecD_yerC"/>
    <property type="match status" value="1"/>
</dbReference>
<dbReference type="PANTHER" id="PTHR40080:SF1">
    <property type="entry name" value="TRPR-LIKE PROTEIN YERC_YECD"/>
    <property type="match status" value="1"/>
</dbReference>
<protein>
    <submittedName>
        <fullName evidence="1">YerC</fullName>
    </submittedName>
</protein>
<dbReference type="Gene3D" id="1.10.1270.10">
    <property type="entry name" value="TrpR-like"/>
    <property type="match status" value="1"/>
</dbReference>
<proteinExistence type="predicted"/>
<dbReference type="InterPro" id="IPR038116">
    <property type="entry name" value="TrpR-like_sf"/>
</dbReference>
<dbReference type="Proteomes" id="UP000007523">
    <property type="component" value="Chromosome"/>
</dbReference>
<dbReference type="AlphaFoldDB" id="H6NPR5"/>
<dbReference type="HOGENOM" id="CLU_1843143_0_0_9"/>
<dbReference type="KEGG" id="pmq:PM3016_6817"/>
<reference evidence="1 2" key="1">
    <citation type="journal article" date="2012" name="J. Bacteriol.">
        <title>Complete Genome Sequence of Paenibacillus mucilaginosus 3016, a Bacterium Functional as Microbial Fertilizer.</title>
        <authorList>
            <person name="Ma M."/>
            <person name="Wang Z."/>
            <person name="Li L."/>
            <person name="Jiang X."/>
            <person name="Guan D."/>
            <person name="Cao F."/>
            <person name="Chen H."/>
            <person name="Wang X."/>
            <person name="Shen D."/>
            <person name="Du B."/>
            <person name="Li J."/>
        </authorList>
    </citation>
    <scope>NUCLEOTIDE SEQUENCE [LARGE SCALE GENOMIC DNA]</scope>
    <source>
        <strain evidence="1 2">3016</strain>
    </source>
</reference>
<name>H6NPR5_9BACL</name>
<dbReference type="InterPro" id="IPR013368">
    <property type="entry name" value="YecD_YerC"/>
</dbReference>
<gene>
    <name evidence="1" type="ORF">PM3016_6817</name>
</gene>
<evidence type="ECO:0000313" key="2">
    <source>
        <dbReference type="Proteomes" id="UP000007523"/>
    </source>
</evidence>
<dbReference type="EMBL" id="CP003235">
    <property type="protein sequence ID" value="AFC33421.1"/>
    <property type="molecule type" value="Genomic_DNA"/>
</dbReference>
<dbReference type="GO" id="GO:0043565">
    <property type="term" value="F:sequence-specific DNA binding"/>
    <property type="evidence" value="ECO:0007669"/>
    <property type="project" value="InterPro"/>
</dbReference>
<evidence type="ECO:0000313" key="1">
    <source>
        <dbReference type="EMBL" id="AFC33421.1"/>
    </source>
</evidence>
<dbReference type="Pfam" id="PF01371">
    <property type="entry name" value="Trp_repressor"/>
    <property type="match status" value="1"/>
</dbReference>
<dbReference type="PANTHER" id="PTHR40080">
    <property type="entry name" value="LMO1763 PROTEIN"/>
    <property type="match status" value="1"/>
</dbReference>